<name>A0A4S3KPB5_9GAMM</name>
<keyword evidence="5 9" id="KW-0812">Transmembrane</keyword>
<dbReference type="GO" id="GO:0032153">
    <property type="term" value="C:cell division site"/>
    <property type="evidence" value="ECO:0007669"/>
    <property type="project" value="UniProtKB-UniRule"/>
</dbReference>
<accession>A0A4S3KPB5</accession>
<evidence type="ECO:0000313" key="11">
    <source>
        <dbReference type="EMBL" id="THD10822.1"/>
    </source>
</evidence>
<comment type="function">
    <text evidence="9">Essential cell division protein. May link together the upstream cell division proteins, which are predominantly cytoplasmic, with the downstream cell division proteins, which are predominantly periplasmic. May control correct divisome assembly.</text>
</comment>
<comment type="similarity">
    <text evidence="9">Belongs to the FtsQ/DivIB family. FtsQ subfamily.</text>
</comment>
<dbReference type="PANTHER" id="PTHR35851:SF1">
    <property type="entry name" value="CELL DIVISION PROTEIN FTSQ"/>
    <property type="match status" value="1"/>
</dbReference>
<dbReference type="GO" id="GO:0043093">
    <property type="term" value="P:FtsZ-dependent cytokinesis"/>
    <property type="evidence" value="ECO:0007669"/>
    <property type="project" value="UniProtKB-UniRule"/>
</dbReference>
<keyword evidence="12" id="KW-1185">Reference proteome</keyword>
<dbReference type="InterPro" id="IPR005548">
    <property type="entry name" value="Cell_div_FtsQ/DivIB_C"/>
</dbReference>
<comment type="caution">
    <text evidence="11">The sequence shown here is derived from an EMBL/GenBank/DDBJ whole genome shotgun (WGS) entry which is preliminary data.</text>
</comment>
<evidence type="ECO:0000256" key="7">
    <source>
        <dbReference type="ARBA" id="ARBA00023136"/>
    </source>
</evidence>
<evidence type="ECO:0000256" key="8">
    <source>
        <dbReference type="ARBA" id="ARBA00023306"/>
    </source>
</evidence>
<dbReference type="GO" id="GO:0005886">
    <property type="term" value="C:plasma membrane"/>
    <property type="evidence" value="ECO:0007669"/>
    <property type="project" value="UniProtKB-SubCell"/>
</dbReference>
<keyword evidence="2 9" id="KW-1003">Cell membrane</keyword>
<sequence length="250" mass="26789">MTRAGAIRLSGWLLALAVLAVPVVAVLRGWLAAGQWPVKYLTIDAPYTHVSAAEVAVAVQPLLQKGFFAVDLQRVRAAVAALPWVAAVEVRKRWPNTLVISLREHQPWARWTGNRLVGADGDVFSVPAAQMPAALPRLSGPPGALPEVIAFYRSAVAACTPRGLHVAGAQLTARGSYTLDLSAGAHIVIGRDQSQQRLARFLAVWPQLAARHSEMFVYADLRYANGFAVRWPDAQVPAVTPPSTPSAGNT</sequence>
<evidence type="ECO:0000256" key="2">
    <source>
        <dbReference type="ARBA" id="ARBA00022475"/>
    </source>
</evidence>
<evidence type="ECO:0000256" key="6">
    <source>
        <dbReference type="ARBA" id="ARBA00022989"/>
    </source>
</evidence>
<evidence type="ECO:0000313" key="12">
    <source>
        <dbReference type="Proteomes" id="UP000307749"/>
    </source>
</evidence>
<reference evidence="11 12" key="1">
    <citation type="submission" date="2017-02" db="EMBL/GenBank/DDBJ databases">
        <title>Whole genome sequencing of Metallibacterium scheffleri DSM 24874 (T).</title>
        <authorList>
            <person name="Kumar S."/>
            <person name="Patil P."/>
            <person name="Patil P.B."/>
        </authorList>
    </citation>
    <scope>NUCLEOTIDE SEQUENCE [LARGE SCALE GENOMIC DNA]</scope>
    <source>
        <strain evidence="11 12">DSM 24874</strain>
    </source>
</reference>
<keyword evidence="4 9" id="KW-0132">Cell division</keyword>
<dbReference type="PANTHER" id="PTHR35851">
    <property type="entry name" value="CELL DIVISION PROTEIN FTSQ"/>
    <property type="match status" value="1"/>
</dbReference>
<dbReference type="InterPro" id="IPR026579">
    <property type="entry name" value="FtsQ"/>
</dbReference>
<proteinExistence type="inferred from homology"/>
<protein>
    <recommendedName>
        <fullName evidence="9">Cell division protein FtsQ</fullName>
    </recommendedName>
</protein>
<keyword evidence="3 9" id="KW-0997">Cell inner membrane</keyword>
<dbReference type="Proteomes" id="UP000307749">
    <property type="component" value="Unassembled WGS sequence"/>
</dbReference>
<dbReference type="AlphaFoldDB" id="A0A4S3KPB5"/>
<keyword evidence="7 9" id="KW-0472">Membrane</keyword>
<evidence type="ECO:0000259" key="10">
    <source>
        <dbReference type="PROSITE" id="PS51779"/>
    </source>
</evidence>
<dbReference type="GO" id="GO:0090529">
    <property type="term" value="P:cell septum assembly"/>
    <property type="evidence" value="ECO:0007669"/>
    <property type="project" value="InterPro"/>
</dbReference>
<comment type="subcellular location">
    <subcellularLocation>
        <location evidence="9">Cell inner membrane</location>
        <topology evidence="9">Single-pass type II membrane protein</topology>
    </subcellularLocation>
    <subcellularLocation>
        <location evidence="1">Membrane</location>
    </subcellularLocation>
    <text evidence="9">Localizes to the division septum.</text>
</comment>
<dbReference type="InterPro" id="IPR034746">
    <property type="entry name" value="POTRA"/>
</dbReference>
<gene>
    <name evidence="9" type="primary">ftsQ</name>
    <name evidence="11" type="ORF">B1806_06175</name>
</gene>
<dbReference type="EMBL" id="MWQO01000020">
    <property type="protein sequence ID" value="THD10822.1"/>
    <property type="molecule type" value="Genomic_DNA"/>
</dbReference>
<dbReference type="Gene3D" id="3.10.20.310">
    <property type="entry name" value="membrane protein fhac"/>
    <property type="match status" value="1"/>
</dbReference>
<evidence type="ECO:0000256" key="1">
    <source>
        <dbReference type="ARBA" id="ARBA00004370"/>
    </source>
</evidence>
<keyword evidence="8 9" id="KW-0131">Cell cycle</keyword>
<dbReference type="InterPro" id="IPR045335">
    <property type="entry name" value="FtsQ_C_sf"/>
</dbReference>
<organism evidence="11 12">
    <name type="scientific">Metallibacterium scheffleri</name>
    <dbReference type="NCBI Taxonomy" id="993689"/>
    <lineage>
        <taxon>Bacteria</taxon>
        <taxon>Pseudomonadati</taxon>
        <taxon>Pseudomonadota</taxon>
        <taxon>Gammaproteobacteria</taxon>
        <taxon>Lysobacterales</taxon>
        <taxon>Rhodanobacteraceae</taxon>
        <taxon>Metallibacterium</taxon>
    </lineage>
</organism>
<dbReference type="RefSeq" id="WP_081129817.1">
    <property type="nucleotide sequence ID" value="NZ_DAHXOC010000001.1"/>
</dbReference>
<dbReference type="Gene3D" id="3.40.50.11690">
    <property type="entry name" value="Cell division protein FtsQ/DivIB"/>
    <property type="match status" value="1"/>
</dbReference>
<comment type="subunit">
    <text evidence="9">Part of a complex composed of FtsB, FtsL and FtsQ.</text>
</comment>
<evidence type="ECO:0000256" key="3">
    <source>
        <dbReference type="ARBA" id="ARBA00022519"/>
    </source>
</evidence>
<evidence type="ECO:0000256" key="9">
    <source>
        <dbReference type="HAMAP-Rule" id="MF_00911"/>
    </source>
</evidence>
<evidence type="ECO:0000256" key="4">
    <source>
        <dbReference type="ARBA" id="ARBA00022618"/>
    </source>
</evidence>
<dbReference type="InterPro" id="IPR013685">
    <property type="entry name" value="POTRA_FtsQ_type"/>
</dbReference>
<dbReference type="Pfam" id="PF03799">
    <property type="entry name" value="FtsQ_DivIB_C"/>
    <property type="match status" value="1"/>
</dbReference>
<dbReference type="HAMAP" id="MF_00911">
    <property type="entry name" value="FtsQ_subfam"/>
    <property type="match status" value="1"/>
</dbReference>
<dbReference type="Pfam" id="PF08478">
    <property type="entry name" value="POTRA_1"/>
    <property type="match status" value="1"/>
</dbReference>
<dbReference type="PROSITE" id="PS51779">
    <property type="entry name" value="POTRA"/>
    <property type="match status" value="1"/>
</dbReference>
<keyword evidence="6 9" id="KW-1133">Transmembrane helix</keyword>
<evidence type="ECO:0000256" key="5">
    <source>
        <dbReference type="ARBA" id="ARBA00022692"/>
    </source>
</evidence>
<feature type="domain" description="POTRA" evidence="10">
    <location>
        <begin position="36"/>
        <end position="105"/>
    </location>
</feature>